<dbReference type="InterPro" id="IPR020084">
    <property type="entry name" value="NUDIX_hydrolase_CS"/>
</dbReference>
<evidence type="ECO:0000313" key="7">
    <source>
        <dbReference type="Proteomes" id="UP000199103"/>
    </source>
</evidence>
<dbReference type="Gene3D" id="3.90.79.10">
    <property type="entry name" value="Nucleoside Triphosphate Pyrophosphohydrolase"/>
    <property type="match status" value="1"/>
</dbReference>
<evidence type="ECO:0000313" key="6">
    <source>
        <dbReference type="EMBL" id="SDR97405.1"/>
    </source>
</evidence>
<organism evidence="6 7">
    <name type="scientific">Microlunatus soli</name>
    <dbReference type="NCBI Taxonomy" id="630515"/>
    <lineage>
        <taxon>Bacteria</taxon>
        <taxon>Bacillati</taxon>
        <taxon>Actinomycetota</taxon>
        <taxon>Actinomycetes</taxon>
        <taxon>Propionibacteriales</taxon>
        <taxon>Propionibacteriaceae</taxon>
        <taxon>Microlunatus</taxon>
    </lineage>
</organism>
<dbReference type="GO" id="GO:0016787">
    <property type="term" value="F:hydrolase activity"/>
    <property type="evidence" value="ECO:0007669"/>
    <property type="project" value="UniProtKB-KW"/>
</dbReference>
<dbReference type="InterPro" id="IPR020476">
    <property type="entry name" value="Nudix_hydrolase"/>
</dbReference>
<evidence type="ECO:0000256" key="3">
    <source>
        <dbReference type="ARBA" id="ARBA00022801"/>
    </source>
</evidence>
<evidence type="ECO:0000256" key="2">
    <source>
        <dbReference type="ARBA" id="ARBA00005582"/>
    </source>
</evidence>
<evidence type="ECO:0000259" key="5">
    <source>
        <dbReference type="PROSITE" id="PS51462"/>
    </source>
</evidence>
<reference evidence="6 7" key="1">
    <citation type="submission" date="2016-10" db="EMBL/GenBank/DDBJ databases">
        <authorList>
            <person name="de Groot N.N."/>
        </authorList>
    </citation>
    <scope>NUCLEOTIDE SEQUENCE [LARGE SCALE GENOMIC DNA]</scope>
    <source>
        <strain evidence="6 7">DSM 21800</strain>
    </source>
</reference>
<dbReference type="PROSITE" id="PS51462">
    <property type="entry name" value="NUDIX"/>
    <property type="match status" value="1"/>
</dbReference>
<accession>A0A1H1NF02</accession>
<dbReference type="Proteomes" id="UP000199103">
    <property type="component" value="Chromosome I"/>
</dbReference>
<dbReference type="SUPFAM" id="SSF55811">
    <property type="entry name" value="Nudix"/>
    <property type="match status" value="1"/>
</dbReference>
<evidence type="ECO:0000256" key="4">
    <source>
        <dbReference type="RuleBase" id="RU003476"/>
    </source>
</evidence>
<name>A0A1H1NF02_9ACTN</name>
<keyword evidence="7" id="KW-1185">Reference proteome</keyword>
<feature type="domain" description="Nudix hydrolase" evidence="5">
    <location>
        <begin position="5"/>
        <end position="134"/>
    </location>
</feature>
<dbReference type="InterPro" id="IPR015797">
    <property type="entry name" value="NUDIX_hydrolase-like_dom_sf"/>
</dbReference>
<dbReference type="STRING" id="630515.SAMN04489812_0492"/>
<dbReference type="PANTHER" id="PTHR43046">
    <property type="entry name" value="GDP-MANNOSE MANNOSYL HYDROLASE"/>
    <property type="match status" value="1"/>
</dbReference>
<comment type="similarity">
    <text evidence="2 4">Belongs to the Nudix hydrolase family.</text>
</comment>
<protein>
    <submittedName>
        <fullName evidence="6">8-oxo-dGTP diphosphatase</fullName>
    </submittedName>
</protein>
<dbReference type="Pfam" id="PF00293">
    <property type="entry name" value="NUDIX"/>
    <property type="match status" value="1"/>
</dbReference>
<dbReference type="EMBL" id="LT629772">
    <property type="protein sequence ID" value="SDR97405.1"/>
    <property type="molecule type" value="Genomic_DNA"/>
</dbReference>
<dbReference type="PROSITE" id="PS00893">
    <property type="entry name" value="NUDIX_BOX"/>
    <property type="match status" value="1"/>
</dbReference>
<dbReference type="InterPro" id="IPR000086">
    <property type="entry name" value="NUDIX_hydrolase_dom"/>
</dbReference>
<proteinExistence type="inferred from homology"/>
<dbReference type="PANTHER" id="PTHR43046:SF16">
    <property type="entry name" value="ADP-RIBOSE PYROPHOSPHATASE YJHB-RELATED"/>
    <property type="match status" value="1"/>
</dbReference>
<comment type="cofactor">
    <cofactor evidence="1">
        <name>Mg(2+)</name>
        <dbReference type="ChEBI" id="CHEBI:18420"/>
    </cofactor>
</comment>
<dbReference type="AlphaFoldDB" id="A0A1H1NF02"/>
<keyword evidence="3 4" id="KW-0378">Hydrolase</keyword>
<gene>
    <name evidence="6" type="ORF">SAMN04489812_0492</name>
</gene>
<evidence type="ECO:0000256" key="1">
    <source>
        <dbReference type="ARBA" id="ARBA00001946"/>
    </source>
</evidence>
<sequence length="144" mass="15945">MAAMSDFHLVGWLVLRDDRERILLARRAGVSYGEGHWGLPGGHVEPGETLPDAAAREAAEEVGITVRPDRLVPLGMSRYTDAGVAGLDVFFGTDHYSGEPRPVDECDRVGWFGLDALPDPVLPWLPTTLRRLLVDHQWYEEVLG</sequence>
<dbReference type="PRINTS" id="PR00502">
    <property type="entry name" value="NUDIXFAMILY"/>
</dbReference>